<evidence type="ECO:0000256" key="1">
    <source>
        <dbReference type="ARBA" id="ARBA00004141"/>
    </source>
</evidence>
<evidence type="ECO:0000256" key="4">
    <source>
        <dbReference type="ARBA" id="ARBA00023136"/>
    </source>
</evidence>
<keyword evidence="3 5" id="KW-1133">Transmembrane helix</keyword>
<dbReference type="OrthoDB" id="9810601at2"/>
<gene>
    <name evidence="6" type="ORF">CRV12_01185</name>
</gene>
<evidence type="ECO:0000256" key="3">
    <source>
        <dbReference type="ARBA" id="ARBA00022989"/>
    </source>
</evidence>
<name>A0A2P5T111_9GAMM</name>
<dbReference type="Pfam" id="PF02674">
    <property type="entry name" value="Colicin_V"/>
    <property type="match status" value="1"/>
</dbReference>
<organism evidence="6 7">
    <name type="scientific">Candidatus Pantoea edessiphila</name>
    <dbReference type="NCBI Taxonomy" id="2044610"/>
    <lineage>
        <taxon>Bacteria</taxon>
        <taxon>Pseudomonadati</taxon>
        <taxon>Pseudomonadota</taxon>
        <taxon>Gammaproteobacteria</taxon>
        <taxon>Enterobacterales</taxon>
        <taxon>Erwiniaceae</taxon>
        <taxon>Pantoea</taxon>
    </lineage>
</organism>
<reference evidence="6 7" key="1">
    <citation type="journal article" date="2018" name="Genome Biol. Evol.">
        <title>Cladogenesis and Genomic Streamlining in Extracellular Endosymbionts of Tropical Stink Bugs.</title>
        <authorList>
            <person name="Otero-Bravo A."/>
            <person name="Goffredi S."/>
            <person name="Sabree Z.L."/>
        </authorList>
    </citation>
    <scope>NUCLEOTIDE SEQUENCE [LARGE SCALE GENOMIC DNA]</scope>
    <source>
        <strain evidence="6 7">SoEE</strain>
    </source>
</reference>
<accession>A0A2P5T111</accession>
<proteinExistence type="predicted"/>
<comment type="subcellular location">
    <subcellularLocation>
        <location evidence="1">Membrane</location>
        <topology evidence="1">Multi-pass membrane protein</topology>
    </subcellularLocation>
</comment>
<dbReference type="EMBL" id="PDKT01000001">
    <property type="protein sequence ID" value="PPI88232.1"/>
    <property type="molecule type" value="Genomic_DNA"/>
</dbReference>
<dbReference type="PANTHER" id="PTHR36926:SF1">
    <property type="entry name" value="COLICIN V PRODUCTION PROTEIN"/>
    <property type="match status" value="1"/>
</dbReference>
<comment type="caution">
    <text evidence="6">The sequence shown here is derived from an EMBL/GenBank/DDBJ whole genome shotgun (WGS) entry which is preliminary data.</text>
</comment>
<dbReference type="Proteomes" id="UP000296153">
    <property type="component" value="Unassembled WGS sequence"/>
</dbReference>
<keyword evidence="4 5" id="KW-0472">Membrane</keyword>
<evidence type="ECO:0000256" key="5">
    <source>
        <dbReference type="SAM" id="Phobius"/>
    </source>
</evidence>
<dbReference type="InterPro" id="IPR003825">
    <property type="entry name" value="Colicin-V_CvpA"/>
</dbReference>
<feature type="transmembrane region" description="Helical" evidence="5">
    <location>
        <begin position="64"/>
        <end position="88"/>
    </location>
</feature>
<protein>
    <submittedName>
        <fullName evidence="6">Colicin V production protein</fullName>
    </submittedName>
</protein>
<dbReference type="AlphaFoldDB" id="A0A2P5T111"/>
<dbReference type="RefSeq" id="WP_136130843.1">
    <property type="nucleotide sequence ID" value="NZ_PDKT01000001.1"/>
</dbReference>
<keyword evidence="2 5" id="KW-0812">Transmembrane</keyword>
<dbReference type="InterPro" id="IPR052719">
    <property type="entry name" value="CvpA-like"/>
</dbReference>
<feature type="transmembrane region" description="Helical" evidence="5">
    <location>
        <begin position="100"/>
        <end position="125"/>
    </location>
</feature>
<evidence type="ECO:0000256" key="2">
    <source>
        <dbReference type="ARBA" id="ARBA00022692"/>
    </source>
</evidence>
<feature type="transmembrane region" description="Helical" evidence="5">
    <location>
        <begin position="6"/>
        <end position="25"/>
    </location>
</feature>
<dbReference type="GO" id="GO:0009403">
    <property type="term" value="P:toxin biosynthetic process"/>
    <property type="evidence" value="ECO:0007669"/>
    <property type="project" value="InterPro"/>
</dbReference>
<dbReference type="PANTHER" id="PTHR36926">
    <property type="entry name" value="COLICIN V PRODUCTION PROTEIN"/>
    <property type="match status" value="1"/>
</dbReference>
<evidence type="ECO:0000313" key="7">
    <source>
        <dbReference type="Proteomes" id="UP000296153"/>
    </source>
</evidence>
<sequence>MNWIDYIIIMMICSSVIISLFRGFIYEALSLTTWMCAFLVSNESHEYFMIWFPYFQGNNLIRKIISIILPFFITMIIGTMLNHLIRIIVIRNGFSSTDRMLGICFGAIRGFLIIAFILFCVNICTDIPKTIDWRKSQLIPYCDYIIRIFFDYFKTYQVFRIDKNIKNEFF</sequence>
<evidence type="ECO:0000313" key="6">
    <source>
        <dbReference type="EMBL" id="PPI88232.1"/>
    </source>
</evidence>
<dbReference type="GO" id="GO:0016020">
    <property type="term" value="C:membrane"/>
    <property type="evidence" value="ECO:0007669"/>
    <property type="project" value="UniProtKB-SubCell"/>
</dbReference>